<reference evidence="3 4" key="1">
    <citation type="journal article" date="2015" name="Nature">
        <title>rRNA introns, odd ribosomes, and small enigmatic genomes across a large radiation of phyla.</title>
        <authorList>
            <person name="Brown C.T."/>
            <person name="Hug L.A."/>
            <person name="Thomas B.C."/>
            <person name="Sharon I."/>
            <person name="Castelle C.J."/>
            <person name="Singh A."/>
            <person name="Wilkins M.J."/>
            <person name="Williams K.H."/>
            <person name="Banfield J.F."/>
        </authorList>
    </citation>
    <scope>NUCLEOTIDE SEQUENCE [LARGE SCALE GENOMIC DNA]</scope>
</reference>
<name>A0A0G1XSG0_9BACT</name>
<dbReference type="PATRIC" id="fig|1618342.3.peg.489"/>
<dbReference type="Pfam" id="PF09992">
    <property type="entry name" value="NAGPA"/>
    <property type="match status" value="1"/>
</dbReference>
<gene>
    <name evidence="3" type="ORF">UY40_C0016G0002</name>
</gene>
<evidence type="ECO:0000313" key="4">
    <source>
        <dbReference type="Proteomes" id="UP000034119"/>
    </source>
</evidence>
<organism evidence="3 4">
    <name type="scientific">candidate division CPR1 bacterium GW2011_GWC1_49_13</name>
    <dbReference type="NCBI Taxonomy" id="1618342"/>
    <lineage>
        <taxon>Bacteria</taxon>
        <taxon>candidate division CPR1</taxon>
    </lineage>
</organism>
<comment type="caution">
    <text evidence="3">The sequence shown here is derived from an EMBL/GenBank/DDBJ whole genome shotgun (WGS) entry which is preliminary data.</text>
</comment>
<protein>
    <submittedName>
        <fullName evidence="3">Copper amine oxidase-like protein domain-containing protein</fullName>
    </submittedName>
</protein>
<dbReference type="STRING" id="1618342.UY40_C0016G0002"/>
<dbReference type="AlphaFoldDB" id="A0A0G1XSG0"/>
<evidence type="ECO:0000256" key="1">
    <source>
        <dbReference type="SAM" id="MobiDB-lite"/>
    </source>
</evidence>
<evidence type="ECO:0000313" key="3">
    <source>
        <dbReference type="EMBL" id="KKW05522.1"/>
    </source>
</evidence>
<sequence length="408" mass="45019">MRLNIKDWFKKLRSRFHFHIFLTAVFFLAFLGSLFISSQLLSGENQRYQNLLAQNKEISQLNEILSNYVELRDKTDEYLALGVDSTLRYYRTILLKIPDIIKIGQNQLTLDLLAVLDGELENALVTYQDQKVRLAEIARLTPKPTPPPPPAPAPAPTPTTVKIPTSESINSYSKWERKSVATSNRGTFSTDIITINLKNPKLRIFTDTVSNKECSNNCPVKSLSSFVSSVGGFAGIHGTYFCPPDYASCSGKTNTFLSPVYDTIAGRWVNQTALNWTDYALIAFNTSNTAFFYPQVKSFGGFSGLRAAIGSYPGLLHNGNVIVGNYSTVDDKQKNVKGYRGGIGFTGSTLYLVIARNATVPDLAYVMRALGIKEALNLDGGGSSALIYNGRYKVGPGRNLPNAVMFDQ</sequence>
<accession>A0A0G1XSG0</accession>
<feature type="domain" description="Phosphodiester glycosidase" evidence="2">
    <location>
        <begin position="266"/>
        <end position="405"/>
    </location>
</feature>
<dbReference type="InterPro" id="IPR018711">
    <property type="entry name" value="NAGPA"/>
</dbReference>
<dbReference type="EMBL" id="LCPW01000016">
    <property type="protein sequence ID" value="KKW05522.1"/>
    <property type="molecule type" value="Genomic_DNA"/>
</dbReference>
<feature type="region of interest" description="Disordered" evidence="1">
    <location>
        <begin position="140"/>
        <end position="164"/>
    </location>
</feature>
<proteinExistence type="predicted"/>
<feature type="compositionally biased region" description="Pro residues" evidence="1">
    <location>
        <begin position="143"/>
        <end position="157"/>
    </location>
</feature>
<dbReference type="Proteomes" id="UP000034119">
    <property type="component" value="Unassembled WGS sequence"/>
</dbReference>
<evidence type="ECO:0000259" key="2">
    <source>
        <dbReference type="Pfam" id="PF09992"/>
    </source>
</evidence>